<dbReference type="NCBIfam" id="TIGR03781">
    <property type="entry name" value="Bac_Flav_CT_K"/>
    <property type="match status" value="1"/>
</dbReference>
<keyword evidence="1" id="KW-0472">Membrane</keyword>
<dbReference type="EMBL" id="JAVLVU010000001">
    <property type="protein sequence ID" value="MDT3401282.1"/>
    <property type="molecule type" value="Genomic_DNA"/>
</dbReference>
<evidence type="ECO:0000256" key="1">
    <source>
        <dbReference type="SAM" id="Phobius"/>
    </source>
</evidence>
<accession>A0ABU3GNC8</accession>
<reference evidence="3" key="1">
    <citation type="submission" date="2023-07" db="EMBL/GenBank/DDBJ databases">
        <title>Functional and genomic diversity of the sorghum phyllosphere microbiome.</title>
        <authorList>
            <person name="Shade A."/>
        </authorList>
    </citation>
    <scope>NUCLEOTIDE SEQUENCE [LARGE SCALE GENOMIC DNA]</scope>
    <source>
        <strain evidence="3">SORGH_AS_0422</strain>
    </source>
</reference>
<name>A0ABU3GNC8_9SPHI</name>
<dbReference type="Proteomes" id="UP001258315">
    <property type="component" value="Unassembled WGS sequence"/>
</dbReference>
<comment type="caution">
    <text evidence="2">The sequence shown here is derived from an EMBL/GenBank/DDBJ whole genome shotgun (WGS) entry which is preliminary data.</text>
</comment>
<gene>
    <name evidence="2" type="ORF">QE417_000354</name>
</gene>
<keyword evidence="3" id="KW-1185">Reference proteome</keyword>
<keyword evidence="1" id="KW-0812">Transmembrane</keyword>
<keyword evidence="1" id="KW-1133">Transmembrane helix</keyword>
<evidence type="ECO:0000313" key="3">
    <source>
        <dbReference type="Proteomes" id="UP001258315"/>
    </source>
</evidence>
<sequence>MLQTRTSILIKLFFMIIKNIEAKVRLATLVSVGSLIMAVLIVGINSIYAYRVVANARKSIYILDGDLPVLARQTDAQLNRPAEYRAHVNLYHSLFFSLTPDDKFMEYQMKKAMYLVDESGMKQYNDLKENGFFNSILSSSSVLTLQTDSVMLDAKRAYFRYYGKLKIDRRSSTVIRSLITEGYLKDIPRSDNNPHGVLIVNWKTLENKDLQDVAKNSL</sequence>
<evidence type="ECO:0000313" key="2">
    <source>
        <dbReference type="EMBL" id="MDT3401282.1"/>
    </source>
</evidence>
<protein>
    <submittedName>
        <fullName evidence="2">Conjugative transposon TraK protein</fullName>
    </submittedName>
</protein>
<feature type="transmembrane region" description="Helical" evidence="1">
    <location>
        <begin position="26"/>
        <end position="50"/>
    </location>
</feature>
<dbReference type="InterPro" id="IPR022276">
    <property type="entry name" value="Conjug_transposon_TraK"/>
</dbReference>
<organism evidence="2 3">
    <name type="scientific">Mucilaginibacter terrae</name>
    <dbReference type="NCBI Taxonomy" id="1955052"/>
    <lineage>
        <taxon>Bacteria</taxon>
        <taxon>Pseudomonadati</taxon>
        <taxon>Bacteroidota</taxon>
        <taxon>Sphingobacteriia</taxon>
        <taxon>Sphingobacteriales</taxon>
        <taxon>Sphingobacteriaceae</taxon>
        <taxon>Mucilaginibacter</taxon>
    </lineage>
</organism>
<proteinExistence type="predicted"/>